<sequence length="375" mass="38396">MRARWTAVAVVLMGGLLAGCQVAVSGSAGVSAADQQKADRLAAQKTAVAAALDALRQAPALQYDTTVKDASGKPADLTFRVTRDGDGIGTLPFEGQAVQIVQVGGELYVSANADYWKAHGLEDSSARFGTGWVHTVGTELPVDPGAKLAPGKLADELGKSLATLNQTAEPVRQKQPDGTEAYQLGGGLGTLQVTAAQPNRVVGFAPALIDPQGGAKLGAGFQVRPIAGDELKKFHTDFDNAVGGLGQPFEGLAQASVAVLNDKLDCKDFVGSCTTSVDVSTSVVGGDSDPKPVVHVTLTVEMSADALGSQTCTTQGDAAADATITMSCSVKFSLPNRTASYQVLAKPTAVAEVRVPFDANAVKQKLATSFAALGG</sequence>
<dbReference type="Proteomes" id="UP000198582">
    <property type="component" value="Unassembled WGS sequence"/>
</dbReference>
<keyword evidence="3" id="KW-1185">Reference proteome</keyword>
<protein>
    <recommendedName>
        <fullName evidence="4">Lipoprotein</fullName>
    </recommendedName>
</protein>
<gene>
    <name evidence="2" type="ORF">SAMN04489732_101843</name>
</gene>
<evidence type="ECO:0000313" key="2">
    <source>
        <dbReference type="EMBL" id="SEO67086.1"/>
    </source>
</evidence>
<dbReference type="RefSeq" id="WP_177231164.1">
    <property type="nucleotide sequence ID" value="NZ_FOEF01000001.1"/>
</dbReference>
<evidence type="ECO:0000256" key="1">
    <source>
        <dbReference type="SAM" id="SignalP"/>
    </source>
</evidence>
<evidence type="ECO:0008006" key="4">
    <source>
        <dbReference type="Google" id="ProtNLM"/>
    </source>
</evidence>
<name>A0A1H8RL58_9PSEU</name>
<dbReference type="AlphaFoldDB" id="A0A1H8RL58"/>
<feature type="chain" id="PRO_5039231780" description="Lipoprotein" evidence="1">
    <location>
        <begin position="24"/>
        <end position="375"/>
    </location>
</feature>
<organism evidence="2 3">
    <name type="scientific">Amycolatopsis saalfeldensis</name>
    <dbReference type="NCBI Taxonomy" id="394193"/>
    <lineage>
        <taxon>Bacteria</taxon>
        <taxon>Bacillati</taxon>
        <taxon>Actinomycetota</taxon>
        <taxon>Actinomycetes</taxon>
        <taxon>Pseudonocardiales</taxon>
        <taxon>Pseudonocardiaceae</taxon>
        <taxon>Amycolatopsis</taxon>
    </lineage>
</organism>
<dbReference type="PROSITE" id="PS51257">
    <property type="entry name" value="PROKAR_LIPOPROTEIN"/>
    <property type="match status" value="1"/>
</dbReference>
<dbReference type="EMBL" id="FOEF01000001">
    <property type="protein sequence ID" value="SEO67086.1"/>
    <property type="molecule type" value="Genomic_DNA"/>
</dbReference>
<accession>A0A1H8RL58</accession>
<feature type="signal peptide" evidence="1">
    <location>
        <begin position="1"/>
        <end position="23"/>
    </location>
</feature>
<evidence type="ECO:0000313" key="3">
    <source>
        <dbReference type="Proteomes" id="UP000198582"/>
    </source>
</evidence>
<proteinExistence type="predicted"/>
<keyword evidence="1" id="KW-0732">Signal</keyword>
<reference evidence="3" key="1">
    <citation type="submission" date="2016-10" db="EMBL/GenBank/DDBJ databases">
        <authorList>
            <person name="Varghese N."/>
            <person name="Submissions S."/>
        </authorList>
    </citation>
    <scope>NUCLEOTIDE SEQUENCE [LARGE SCALE GENOMIC DNA]</scope>
    <source>
        <strain evidence="3">DSM 44993</strain>
    </source>
</reference>